<dbReference type="SUPFAM" id="SSF46689">
    <property type="entry name" value="Homeodomain-like"/>
    <property type="match status" value="1"/>
</dbReference>
<dbReference type="Pfam" id="PF20240">
    <property type="entry name" value="DUF6597"/>
    <property type="match status" value="1"/>
</dbReference>
<dbReference type="InterPro" id="IPR050204">
    <property type="entry name" value="AraC_XylS_family_regulators"/>
</dbReference>
<dbReference type="RefSeq" id="WP_079468492.1">
    <property type="nucleotide sequence ID" value="NZ_FUZZ01000001.1"/>
</dbReference>
<dbReference type="STRING" id="393003.SAMN05660461_1214"/>
<dbReference type="Pfam" id="PF12833">
    <property type="entry name" value="HTH_18"/>
    <property type="match status" value="1"/>
</dbReference>
<sequence>MNMESYLPSAILSPYVSAYLIIESKDGMENRVMPDTAVVMSFRFGGKVMTGDAGEATDLPVTALAGLRRTSRLLHYAPGTGNVLVKFREGGATAFFKTPLHELFDTHESLDQLVQRHKIREVEERLYEAKNNLQRIAIVEQFLIAALSSRQPDLLIRNAVQQIKTAAGHVKIKSLAADLYISQDAFEKRFRRSVGTTPKQFSAIVRLRHLLDHFPEADSLTEAAYDAGYYDQAHFIKDFRAFTGQTPQAFFQQATWW</sequence>
<dbReference type="PROSITE" id="PS01124">
    <property type="entry name" value="HTH_ARAC_FAMILY_2"/>
    <property type="match status" value="1"/>
</dbReference>
<dbReference type="PANTHER" id="PTHR46796:SF13">
    <property type="entry name" value="HTH-TYPE TRANSCRIPTIONAL ACTIVATOR RHAS"/>
    <property type="match status" value="1"/>
</dbReference>
<evidence type="ECO:0000256" key="3">
    <source>
        <dbReference type="ARBA" id="ARBA00023163"/>
    </source>
</evidence>
<dbReference type="PANTHER" id="PTHR46796">
    <property type="entry name" value="HTH-TYPE TRANSCRIPTIONAL ACTIVATOR RHAS-RELATED"/>
    <property type="match status" value="1"/>
</dbReference>
<dbReference type="InterPro" id="IPR009057">
    <property type="entry name" value="Homeodomain-like_sf"/>
</dbReference>
<keyword evidence="6" id="KW-1185">Reference proteome</keyword>
<evidence type="ECO:0000313" key="5">
    <source>
        <dbReference type="EMBL" id="SKC98534.1"/>
    </source>
</evidence>
<dbReference type="AlphaFoldDB" id="A0A1T5NDQ3"/>
<protein>
    <submittedName>
        <fullName evidence="5">Helix-turn-helix domain-containing protein</fullName>
    </submittedName>
</protein>
<dbReference type="GO" id="GO:0003700">
    <property type="term" value="F:DNA-binding transcription factor activity"/>
    <property type="evidence" value="ECO:0007669"/>
    <property type="project" value="InterPro"/>
</dbReference>
<dbReference type="SMART" id="SM00342">
    <property type="entry name" value="HTH_ARAC"/>
    <property type="match status" value="1"/>
</dbReference>
<evidence type="ECO:0000256" key="2">
    <source>
        <dbReference type="ARBA" id="ARBA00023125"/>
    </source>
</evidence>
<dbReference type="GO" id="GO:0043565">
    <property type="term" value="F:sequence-specific DNA binding"/>
    <property type="evidence" value="ECO:0007669"/>
    <property type="project" value="InterPro"/>
</dbReference>
<evidence type="ECO:0000256" key="1">
    <source>
        <dbReference type="ARBA" id="ARBA00023015"/>
    </source>
</evidence>
<dbReference type="InterPro" id="IPR018060">
    <property type="entry name" value="HTH_AraC"/>
</dbReference>
<keyword evidence="1" id="KW-0805">Transcription regulation</keyword>
<evidence type="ECO:0000259" key="4">
    <source>
        <dbReference type="PROSITE" id="PS01124"/>
    </source>
</evidence>
<keyword evidence="3" id="KW-0804">Transcription</keyword>
<dbReference type="Gene3D" id="1.10.10.60">
    <property type="entry name" value="Homeodomain-like"/>
    <property type="match status" value="1"/>
</dbReference>
<proteinExistence type="predicted"/>
<feature type="domain" description="HTH araC/xylS-type" evidence="4">
    <location>
        <begin position="153"/>
        <end position="253"/>
    </location>
</feature>
<accession>A0A1T5NDQ3</accession>
<dbReference type="InterPro" id="IPR046532">
    <property type="entry name" value="DUF6597"/>
</dbReference>
<name>A0A1T5NDQ3_9BACT</name>
<evidence type="ECO:0000313" key="6">
    <source>
        <dbReference type="Proteomes" id="UP000190166"/>
    </source>
</evidence>
<organism evidence="5 6">
    <name type="scientific">Chitinophaga ginsengisegetis</name>
    <dbReference type="NCBI Taxonomy" id="393003"/>
    <lineage>
        <taxon>Bacteria</taxon>
        <taxon>Pseudomonadati</taxon>
        <taxon>Bacteroidota</taxon>
        <taxon>Chitinophagia</taxon>
        <taxon>Chitinophagales</taxon>
        <taxon>Chitinophagaceae</taxon>
        <taxon>Chitinophaga</taxon>
    </lineage>
</organism>
<dbReference type="Proteomes" id="UP000190166">
    <property type="component" value="Unassembled WGS sequence"/>
</dbReference>
<keyword evidence="2" id="KW-0238">DNA-binding</keyword>
<reference evidence="5 6" key="1">
    <citation type="submission" date="2017-02" db="EMBL/GenBank/DDBJ databases">
        <authorList>
            <person name="Peterson S.W."/>
        </authorList>
    </citation>
    <scope>NUCLEOTIDE SEQUENCE [LARGE SCALE GENOMIC DNA]</scope>
    <source>
        <strain evidence="5 6">DSM 18108</strain>
    </source>
</reference>
<dbReference type="EMBL" id="FUZZ01000001">
    <property type="protein sequence ID" value="SKC98534.1"/>
    <property type="molecule type" value="Genomic_DNA"/>
</dbReference>
<gene>
    <name evidence="5" type="ORF">SAMN05660461_1214</name>
</gene>